<dbReference type="SMART" id="SM00957">
    <property type="entry name" value="SecA_DEAD"/>
    <property type="match status" value="1"/>
</dbReference>
<feature type="non-terminal residue" evidence="7">
    <location>
        <position position="1"/>
    </location>
</feature>
<dbReference type="PROSITE" id="PS51196">
    <property type="entry name" value="SECA_MOTOR_DEAD"/>
    <property type="match status" value="1"/>
</dbReference>
<dbReference type="GO" id="GO:0005524">
    <property type="term" value="F:ATP binding"/>
    <property type="evidence" value="ECO:0007669"/>
    <property type="project" value="InterPro"/>
</dbReference>
<reference evidence="7" key="1">
    <citation type="submission" date="2021-02" db="EMBL/GenBank/DDBJ databases">
        <authorList>
            <person name="Nowell W R."/>
        </authorList>
    </citation>
    <scope>NUCLEOTIDE SEQUENCE</scope>
</reference>
<protein>
    <submittedName>
        <fullName evidence="7">Uncharacterized protein</fullName>
    </submittedName>
</protein>
<keyword evidence="2" id="KW-0653">Protein transport</keyword>
<dbReference type="GO" id="GO:0006886">
    <property type="term" value="P:intracellular protein transport"/>
    <property type="evidence" value="ECO:0007669"/>
    <property type="project" value="InterPro"/>
</dbReference>
<dbReference type="InterPro" id="IPR036670">
    <property type="entry name" value="SecA_X-link_sf"/>
</dbReference>
<name>A0A815P8D0_9BILA</name>
<evidence type="ECO:0000313" key="7">
    <source>
        <dbReference type="EMBL" id="CAF1445537.1"/>
    </source>
</evidence>
<comment type="caution">
    <text evidence="7">The sequence shown here is derived from an EMBL/GenBank/DDBJ whole genome shotgun (WGS) entry which is preliminary data.</text>
</comment>
<evidence type="ECO:0000259" key="5">
    <source>
        <dbReference type="PROSITE" id="PS51194"/>
    </source>
</evidence>
<dbReference type="Proteomes" id="UP000663889">
    <property type="component" value="Unassembled WGS sequence"/>
</dbReference>
<dbReference type="InterPro" id="IPR000185">
    <property type="entry name" value="SecA"/>
</dbReference>
<evidence type="ECO:0000313" key="8">
    <source>
        <dbReference type="Proteomes" id="UP000663889"/>
    </source>
</evidence>
<accession>A0A815P8D0</accession>
<keyword evidence="1" id="KW-0963">Cytoplasm</keyword>
<dbReference type="GO" id="GO:0006605">
    <property type="term" value="P:protein targeting"/>
    <property type="evidence" value="ECO:0007669"/>
    <property type="project" value="InterPro"/>
</dbReference>
<feature type="domain" description="Helicase ATP-binding" evidence="4">
    <location>
        <begin position="4"/>
        <end position="139"/>
    </location>
</feature>
<dbReference type="GO" id="GO:0017038">
    <property type="term" value="P:protein import"/>
    <property type="evidence" value="ECO:0007669"/>
    <property type="project" value="InterPro"/>
</dbReference>
<dbReference type="PROSITE" id="PS51192">
    <property type="entry name" value="HELICASE_ATP_BIND_1"/>
    <property type="match status" value="1"/>
</dbReference>
<dbReference type="PANTHER" id="PTHR30612">
    <property type="entry name" value="SECA INNER MEMBRANE COMPONENT OF SEC PROTEIN SECRETION SYSTEM"/>
    <property type="match status" value="1"/>
</dbReference>
<feature type="domain" description="Helicase C-terminal" evidence="5">
    <location>
        <begin position="303"/>
        <end position="473"/>
    </location>
</feature>
<evidence type="ECO:0000256" key="1">
    <source>
        <dbReference type="ARBA" id="ARBA00022490"/>
    </source>
</evidence>
<dbReference type="AlphaFoldDB" id="A0A815P8D0"/>
<dbReference type="SUPFAM" id="SSF52540">
    <property type="entry name" value="P-loop containing nucleoside triphosphate hydrolases"/>
    <property type="match status" value="2"/>
</dbReference>
<feature type="domain" description="SecA family profile" evidence="6">
    <location>
        <begin position="1"/>
        <end position="470"/>
    </location>
</feature>
<organism evidence="7 8">
    <name type="scientific">Rotaria sordida</name>
    <dbReference type="NCBI Taxonomy" id="392033"/>
    <lineage>
        <taxon>Eukaryota</taxon>
        <taxon>Metazoa</taxon>
        <taxon>Spiralia</taxon>
        <taxon>Gnathifera</taxon>
        <taxon>Rotifera</taxon>
        <taxon>Eurotatoria</taxon>
        <taxon>Bdelloidea</taxon>
        <taxon>Philodinida</taxon>
        <taxon>Philodinidae</taxon>
        <taxon>Rotaria</taxon>
    </lineage>
</organism>
<keyword evidence="2" id="KW-0813">Transport</keyword>
<sequence length="1017" mass="116007">MAVLIAAESEKNTLLQVNTGEGKTLLIATLAILRAKQNKTVDVITSSPVLAARDVEKMKPLFNHFRITASHNCEEQLDPRKLAYKSQIVYGDMQHFQRDFLLHNFYKKNILGDRKRECVIVDEVDNMLLDNGNNMLYLSHNVAGMETLVSLFVFLHRTINVPLHDVFIENTKRAMFMRHNDEYVVDVDHKNASSDLNPRVTIIDKNTGVDLTTSQWSEGLHQTIQLKHGCRLSPISLKAIFVSNVGFFKGYERINGLSGTLGSVEESKSLVALYDADLVRIPTWKPKNFYEHVPLVAANEALWLQNIYEEVKDQVIARRSVLIICNSISQVDVVQRGLERLHRLEKQALPGKNCFDNLIVYRRDHDEFDLSGAKALPNCRIIIATNLAGRGTDIELSEGLQQAGGLHVIVAFLPENCRIEEQAFGRAARCGHPGSGQIIALIENDRRIDASETPTIFQLKAFHEWALWLDEQAPLIQQCAKNCSEDDKHIIIESVQQFLTSHPFNNIETAMKWIKCPQPLLTLGLIELNQNNINRAQSIFHRVIKHFPEYAAEAYYYIGVIQQRITRQVHGKLSFSKAFDPDTWKQWLIGTQEREIVAAINAFHESRQRFSLRRLHRGELAAIVARLQHANESIISTNGFADQHQEYVAVHDAIVGNIDKFLGKPIEAADLRHDGRDELNAIMLRNILKELGITTRTMLSSKLHNDQIEFICSRHPISRKELVTKLEAFWKLDPLGFENEGRPELETFELRRLFKLPSRLDFWNELRELGVFLEESKYFTTRLSETIEDLIPVDPNTFNKIQASRLQFTDAPLNSVKVFKLDDVVNAEEKISNLPQLKAMLENGAIATEFVAVVDPTCLFNLNVYMRNFEGFTLKELTEHLGIDEITARWILSIYVEDKIIAPDIDGVYRLIGKQYSNDLLPDALRVAVEKVFADRFSYTHALDSLRNSFAKAFENPSTPKFIYLPTNPYEDLLADMLECGILMPSRISLAIPRKIDDGYNDAVEALEHIHDFNKIK</sequence>
<evidence type="ECO:0000259" key="4">
    <source>
        <dbReference type="PROSITE" id="PS51192"/>
    </source>
</evidence>
<dbReference type="Gene3D" id="3.90.1440.10">
    <property type="entry name" value="SecA, preprotein cross-linking domain"/>
    <property type="match status" value="1"/>
</dbReference>
<dbReference type="InterPro" id="IPR014018">
    <property type="entry name" value="SecA_motor_DEAD"/>
</dbReference>
<gene>
    <name evidence="7" type="ORF">SEV965_LOCUS33432</name>
</gene>
<evidence type="ECO:0000259" key="6">
    <source>
        <dbReference type="PROSITE" id="PS51196"/>
    </source>
</evidence>
<dbReference type="PANTHER" id="PTHR30612:SF0">
    <property type="entry name" value="CHLOROPLAST PROTEIN-TRANSPORTING ATPASE"/>
    <property type="match status" value="1"/>
</dbReference>
<dbReference type="InterPro" id="IPR001650">
    <property type="entry name" value="Helicase_C-like"/>
</dbReference>
<dbReference type="PRINTS" id="PR00906">
    <property type="entry name" value="SECA"/>
</dbReference>
<dbReference type="Pfam" id="PF07517">
    <property type="entry name" value="SecA_DEAD"/>
    <property type="match status" value="1"/>
</dbReference>
<dbReference type="SUPFAM" id="SSF81767">
    <property type="entry name" value="Pre-protein crosslinking domain of SecA"/>
    <property type="match status" value="1"/>
</dbReference>
<dbReference type="InterPro" id="IPR014001">
    <property type="entry name" value="Helicase_ATP-bd"/>
</dbReference>
<dbReference type="GO" id="GO:0016020">
    <property type="term" value="C:membrane"/>
    <property type="evidence" value="ECO:0007669"/>
    <property type="project" value="InterPro"/>
</dbReference>
<keyword evidence="3" id="KW-0811">Translocation</keyword>
<evidence type="ECO:0000256" key="2">
    <source>
        <dbReference type="ARBA" id="ARBA00022927"/>
    </source>
</evidence>
<proteinExistence type="predicted"/>
<dbReference type="PROSITE" id="PS51194">
    <property type="entry name" value="HELICASE_CTER"/>
    <property type="match status" value="1"/>
</dbReference>
<evidence type="ECO:0000256" key="3">
    <source>
        <dbReference type="ARBA" id="ARBA00023010"/>
    </source>
</evidence>
<dbReference type="InterPro" id="IPR011115">
    <property type="entry name" value="SecA_DEAD"/>
</dbReference>
<dbReference type="InterPro" id="IPR027417">
    <property type="entry name" value="P-loop_NTPase"/>
</dbReference>
<dbReference type="EMBL" id="CAJNOU010004540">
    <property type="protein sequence ID" value="CAF1445537.1"/>
    <property type="molecule type" value="Genomic_DNA"/>
</dbReference>
<dbReference type="Gene3D" id="3.40.50.300">
    <property type="entry name" value="P-loop containing nucleotide triphosphate hydrolases"/>
    <property type="match status" value="3"/>
</dbReference>